<protein>
    <submittedName>
        <fullName evidence="1">Uncharacterized protein</fullName>
    </submittedName>
</protein>
<feature type="non-terminal residue" evidence="1">
    <location>
        <position position="1260"/>
    </location>
</feature>
<organism evidence="1 2">
    <name type="scientific">Streblomastix strix</name>
    <dbReference type="NCBI Taxonomy" id="222440"/>
    <lineage>
        <taxon>Eukaryota</taxon>
        <taxon>Metamonada</taxon>
        <taxon>Preaxostyla</taxon>
        <taxon>Oxymonadida</taxon>
        <taxon>Streblomastigidae</taxon>
        <taxon>Streblomastix</taxon>
    </lineage>
</organism>
<dbReference type="AlphaFoldDB" id="A0A5J4VKZ1"/>
<comment type="caution">
    <text evidence="1">The sequence shown here is derived from an EMBL/GenBank/DDBJ whole genome shotgun (WGS) entry which is preliminary data.</text>
</comment>
<name>A0A5J4VKZ1_9EUKA</name>
<feature type="non-terminal residue" evidence="1">
    <location>
        <position position="1"/>
    </location>
</feature>
<accession>A0A5J4VKZ1</accession>
<sequence>SKSEFLFQDQGKISIIAGTLSFEKITLIINSTAAAEVEYIIAGTTEQTEIKITDCLMRMQSITTSYSIKVGLVELSVGKLTISKLDVKDITIASYSIIKVNSGSGIVDISESKFNNISRTGASGKGSVLQVEFNSYIGKLIMSEVTMNQCSAKNGGAIYSSLIEGSSMIIKDSSSFSECKSIAGNGGAMYIDIDLTSQSKFELIDTTFQSCQSKDSTPPSSSTSPFGFGGAIFITAQGQYDPLKNGKALKGALFDSNSALNGGQNLYVVMQELIQFCRTGEFGEYVKGNYIDQNQNKSEIYYQNKSQLEGISKKYYWEPPPYLIWHILDKIPDQGQNYRYFNGGAIYIILNGGSFVMKETQMYNCTARQGGAVYALISSMNQFLINEEVYFEECEAFSSNQSQGRGGAIYLNVGQDAPYEFTVGVNLHFNLNKASQYGRDLFIHCKNIIVMKPDRRILYDMLNETYDKDNAIFGTEYAQESELGRPQMIDFDILSLMLPYYNDIIYISQDQSISENTLKCGRIYLPCVTLSYAEGKVFTPEWTAETVPQDSSGDQQINYTYIIFQGIEVTLPFETEVNNVIIREFVLTDDSEIKTSGGIYIGIIDSGSEWVAISQKRIIDKLQEQGLNYKTISRKINDICRPSIIFDICVIKECKTTKSGLSSTIPTLESGGVILHSEKSQTRCNFNSTPNDPTLLQNTPFESLWLREKEFGVEGSGMIVAYGRTMPSIKADGIQFIGCDAVLLPPSQDISHLFSQTNYKFINNHFTIKLLFGRFSSQTVILKEQILVLKGQGEEESILVQKNISQTLFILQNSQLKTSYLSAQLWVAEASLIRSQGNGMSIIDGLRVIGVKQERIVVHCSVFEVISGELGLIDIQIKDINISENYNEINSVNKRKNMMKGLIEMKENAKVLYFEKFIITNINIENINKEQRMSSIMMNAGHLKLRDGAFLGEAYTSIGSAIRAQPTGPSTIDVKGVLFKGQGYGQGTNGGAVYVDMRTFDVQMSFKRCIFIGNKADYGSNVFICYAYTSQRINKNSFIGCTSIAGNSYEQDISVCYSIGGNDDEIFIDERNLIHSSWNRQKSEGVVRFISNPDANHKIDSSLKCGSVSKPCNTYQTLIEYIQLEPESDGLTGRVETLIFGEGKISSPFIDLSLARSDIINIVGCGDQLTEIYPQQSSLQAMIYGGFNQIIVIERVCIANSPASPLIGFIKTQGAEAGLVMQDMRVQGYLETSPYNTMLEPPYLFSIEGFVHLQDVIFEH</sequence>
<reference evidence="1 2" key="1">
    <citation type="submission" date="2019-03" db="EMBL/GenBank/DDBJ databases">
        <title>Single cell metagenomics reveals metabolic interactions within the superorganism composed of flagellate Streblomastix strix and complex community of Bacteroidetes bacteria on its surface.</title>
        <authorList>
            <person name="Treitli S.C."/>
            <person name="Kolisko M."/>
            <person name="Husnik F."/>
            <person name="Keeling P."/>
            <person name="Hampl V."/>
        </authorList>
    </citation>
    <scope>NUCLEOTIDE SEQUENCE [LARGE SCALE GENOMIC DNA]</scope>
    <source>
        <strain evidence="1">ST1C</strain>
    </source>
</reference>
<dbReference type="Proteomes" id="UP000324800">
    <property type="component" value="Unassembled WGS sequence"/>
</dbReference>
<dbReference type="EMBL" id="SNRW01006397">
    <property type="protein sequence ID" value="KAA6383160.1"/>
    <property type="molecule type" value="Genomic_DNA"/>
</dbReference>
<gene>
    <name evidence="1" type="ORF">EZS28_021313</name>
</gene>
<proteinExistence type="predicted"/>
<evidence type="ECO:0000313" key="1">
    <source>
        <dbReference type="EMBL" id="KAA6383160.1"/>
    </source>
</evidence>
<evidence type="ECO:0000313" key="2">
    <source>
        <dbReference type="Proteomes" id="UP000324800"/>
    </source>
</evidence>